<accession>A0AAD7EVP0</accession>
<dbReference type="EMBL" id="JARIHO010000013">
    <property type="protein sequence ID" value="KAJ7351637.1"/>
    <property type="molecule type" value="Genomic_DNA"/>
</dbReference>
<comment type="caution">
    <text evidence="1">The sequence shown here is derived from an EMBL/GenBank/DDBJ whole genome shotgun (WGS) entry which is preliminary data.</text>
</comment>
<keyword evidence="2" id="KW-1185">Reference proteome</keyword>
<reference evidence="1" key="1">
    <citation type="submission" date="2023-03" db="EMBL/GenBank/DDBJ databases">
        <title>Massive genome expansion in bonnet fungi (Mycena s.s.) driven by repeated elements and novel gene families across ecological guilds.</title>
        <authorList>
            <consortium name="Lawrence Berkeley National Laboratory"/>
            <person name="Harder C.B."/>
            <person name="Miyauchi S."/>
            <person name="Viragh M."/>
            <person name="Kuo A."/>
            <person name="Thoen E."/>
            <person name="Andreopoulos B."/>
            <person name="Lu D."/>
            <person name="Skrede I."/>
            <person name="Drula E."/>
            <person name="Henrissat B."/>
            <person name="Morin E."/>
            <person name="Kohler A."/>
            <person name="Barry K."/>
            <person name="LaButti K."/>
            <person name="Morin E."/>
            <person name="Salamov A."/>
            <person name="Lipzen A."/>
            <person name="Mereny Z."/>
            <person name="Hegedus B."/>
            <person name="Baldrian P."/>
            <person name="Stursova M."/>
            <person name="Weitz H."/>
            <person name="Taylor A."/>
            <person name="Grigoriev I.V."/>
            <person name="Nagy L.G."/>
            <person name="Martin F."/>
            <person name="Kauserud H."/>
        </authorList>
    </citation>
    <scope>NUCLEOTIDE SEQUENCE</scope>
    <source>
        <strain evidence="1">CBHHK002</strain>
    </source>
</reference>
<gene>
    <name evidence="1" type="ORF">DFH08DRAFT_806356</name>
</gene>
<evidence type="ECO:0000313" key="1">
    <source>
        <dbReference type="EMBL" id="KAJ7351637.1"/>
    </source>
</evidence>
<organism evidence="1 2">
    <name type="scientific">Mycena albidolilacea</name>
    <dbReference type="NCBI Taxonomy" id="1033008"/>
    <lineage>
        <taxon>Eukaryota</taxon>
        <taxon>Fungi</taxon>
        <taxon>Dikarya</taxon>
        <taxon>Basidiomycota</taxon>
        <taxon>Agaricomycotina</taxon>
        <taxon>Agaricomycetes</taxon>
        <taxon>Agaricomycetidae</taxon>
        <taxon>Agaricales</taxon>
        <taxon>Marasmiineae</taxon>
        <taxon>Mycenaceae</taxon>
        <taxon>Mycena</taxon>
    </lineage>
</organism>
<name>A0AAD7EVP0_9AGAR</name>
<dbReference type="PROSITE" id="PS51257">
    <property type="entry name" value="PROKAR_LIPOPROTEIN"/>
    <property type="match status" value="1"/>
</dbReference>
<dbReference type="Proteomes" id="UP001218218">
    <property type="component" value="Unassembled WGS sequence"/>
</dbReference>
<evidence type="ECO:0000313" key="2">
    <source>
        <dbReference type="Proteomes" id="UP001218218"/>
    </source>
</evidence>
<dbReference type="AlphaFoldDB" id="A0AAD7EVP0"/>
<sequence length="160" mass="17806">MGAGGRNVEWVQVAGTWNGCGWQACGMDVGGWVAVCRADDWVLLKSGAVGHPTNFLVPPAAGGAPHLKEVWGAPHPVFVKLRETREKDENAIWRSLIQLDLAQKPHTWYMQIGTEMCSLEKVINTWKHVLKDTENLTNTTIKPVVRYRGGKLQEKVYEGD</sequence>
<proteinExistence type="predicted"/>
<protein>
    <submittedName>
        <fullName evidence="1">Uncharacterized protein</fullName>
    </submittedName>
</protein>